<reference evidence="5 6" key="2">
    <citation type="journal article" date="2019" name="G3 (Bethesda)">
        <title>Hybrid Assembly of the Genome of the Entomopathogenic Nematode Steinernema carpocapsae Identifies the X-Chromosome.</title>
        <authorList>
            <person name="Serra L."/>
            <person name="Macchietto M."/>
            <person name="Macias-Munoz A."/>
            <person name="McGill C.J."/>
            <person name="Rodriguez I.M."/>
            <person name="Rodriguez B."/>
            <person name="Murad R."/>
            <person name="Mortazavi A."/>
        </authorList>
    </citation>
    <scope>NUCLEOTIDE SEQUENCE [LARGE SCALE GENOMIC DNA]</scope>
    <source>
        <strain evidence="5 6">ALL</strain>
    </source>
</reference>
<accession>A0A4V6XVY8</accession>
<gene>
    <name evidence="5" type="ORF">L596_019310</name>
</gene>
<evidence type="ECO:0000256" key="1">
    <source>
        <dbReference type="ARBA" id="ARBA00008735"/>
    </source>
</evidence>
<dbReference type="SUPFAM" id="SSF46785">
    <property type="entry name" value="Winged helix' DNA-binding domain"/>
    <property type="match status" value="1"/>
</dbReference>
<dbReference type="InterPro" id="IPR036034">
    <property type="entry name" value="PDZ_sf"/>
</dbReference>
<dbReference type="GO" id="GO:0005109">
    <property type="term" value="F:frizzled binding"/>
    <property type="evidence" value="ECO:0007669"/>
    <property type="project" value="TreeGrafter"/>
</dbReference>
<dbReference type="Proteomes" id="UP000298663">
    <property type="component" value="Unassembled WGS sequence"/>
</dbReference>
<evidence type="ECO:0000259" key="4">
    <source>
        <dbReference type="PROSITE" id="PS50186"/>
    </source>
</evidence>
<feature type="domain" description="DEP" evidence="4">
    <location>
        <begin position="342"/>
        <end position="416"/>
    </location>
</feature>
<dbReference type="InterPro" id="IPR000591">
    <property type="entry name" value="DEP_dom"/>
</dbReference>
<organism evidence="5 6">
    <name type="scientific">Steinernema carpocapsae</name>
    <name type="common">Entomopathogenic nematode</name>
    <dbReference type="NCBI Taxonomy" id="34508"/>
    <lineage>
        <taxon>Eukaryota</taxon>
        <taxon>Metazoa</taxon>
        <taxon>Ecdysozoa</taxon>
        <taxon>Nematoda</taxon>
        <taxon>Chromadorea</taxon>
        <taxon>Rhabditida</taxon>
        <taxon>Tylenchina</taxon>
        <taxon>Panagrolaimomorpha</taxon>
        <taxon>Strongyloidoidea</taxon>
        <taxon>Steinernematidae</taxon>
        <taxon>Steinernema</taxon>
    </lineage>
</organism>
<dbReference type="SMART" id="SM00049">
    <property type="entry name" value="DEP"/>
    <property type="match status" value="1"/>
</dbReference>
<feature type="domain" description="PDZ" evidence="3">
    <location>
        <begin position="203"/>
        <end position="273"/>
    </location>
</feature>
<dbReference type="Pfam" id="PF00610">
    <property type="entry name" value="DEP"/>
    <property type="match status" value="1"/>
</dbReference>
<dbReference type="GO" id="GO:0060070">
    <property type="term" value="P:canonical Wnt signaling pathway"/>
    <property type="evidence" value="ECO:0007669"/>
    <property type="project" value="TreeGrafter"/>
</dbReference>
<dbReference type="OrthoDB" id="10031689at2759"/>
<dbReference type="PROSITE" id="PS50106">
    <property type="entry name" value="PDZ"/>
    <property type="match status" value="1"/>
</dbReference>
<feature type="compositionally biased region" description="Basic and acidic residues" evidence="2">
    <location>
        <begin position="10"/>
        <end position="19"/>
    </location>
</feature>
<evidence type="ECO:0000313" key="6">
    <source>
        <dbReference type="Proteomes" id="UP000298663"/>
    </source>
</evidence>
<comment type="caution">
    <text evidence="5">The sequence shown here is derived from an EMBL/GenBank/DDBJ whole genome shotgun (WGS) entry which is preliminary data.</text>
</comment>
<dbReference type="GO" id="GO:0035556">
    <property type="term" value="P:intracellular signal transduction"/>
    <property type="evidence" value="ECO:0007669"/>
    <property type="project" value="InterPro"/>
</dbReference>
<evidence type="ECO:0000259" key="3">
    <source>
        <dbReference type="PROSITE" id="PS50106"/>
    </source>
</evidence>
<evidence type="ECO:0008006" key="7">
    <source>
        <dbReference type="Google" id="ProtNLM"/>
    </source>
</evidence>
<dbReference type="SMART" id="SM00228">
    <property type="entry name" value="PDZ"/>
    <property type="match status" value="1"/>
</dbReference>
<evidence type="ECO:0000313" key="5">
    <source>
        <dbReference type="EMBL" id="TKR71765.1"/>
    </source>
</evidence>
<dbReference type="PANTHER" id="PTHR10878">
    <property type="entry name" value="SEGMENT POLARITY PROTEIN DISHEVELLED"/>
    <property type="match status" value="1"/>
</dbReference>
<dbReference type="SMART" id="SM00021">
    <property type="entry name" value="DAX"/>
    <property type="match status" value="1"/>
</dbReference>
<dbReference type="InterPro" id="IPR015506">
    <property type="entry name" value="Dsh/Dvl-rel"/>
</dbReference>
<reference evidence="5 6" key="1">
    <citation type="journal article" date="2015" name="Genome Biol.">
        <title>Comparative genomics of Steinernema reveals deeply conserved gene regulatory networks.</title>
        <authorList>
            <person name="Dillman A.R."/>
            <person name="Macchietto M."/>
            <person name="Porter C.F."/>
            <person name="Rogers A."/>
            <person name="Williams B."/>
            <person name="Antoshechkin I."/>
            <person name="Lee M.M."/>
            <person name="Goodwin Z."/>
            <person name="Lu X."/>
            <person name="Lewis E.E."/>
            <person name="Goodrich-Blair H."/>
            <person name="Stock S.P."/>
            <person name="Adams B.J."/>
            <person name="Sternberg P.W."/>
            <person name="Mortazavi A."/>
        </authorList>
    </citation>
    <scope>NUCLEOTIDE SEQUENCE [LARGE SCALE GENOMIC DNA]</scope>
    <source>
        <strain evidence="5 6">ALL</strain>
    </source>
</reference>
<dbReference type="Gene3D" id="2.30.42.10">
    <property type="match status" value="1"/>
</dbReference>
<dbReference type="PANTHER" id="PTHR10878:SF25">
    <property type="entry name" value="SEGMENT POLARITY PROTEIN DISHEVELLED"/>
    <property type="match status" value="1"/>
</dbReference>
<dbReference type="PROSITE" id="PS50186">
    <property type="entry name" value="DEP"/>
    <property type="match status" value="1"/>
</dbReference>
<dbReference type="SUPFAM" id="SSF50156">
    <property type="entry name" value="PDZ domain-like"/>
    <property type="match status" value="1"/>
</dbReference>
<proteinExistence type="inferred from homology"/>
<dbReference type="InterPro" id="IPR001158">
    <property type="entry name" value="DIX"/>
</dbReference>
<dbReference type="EMBL" id="AZBU02000006">
    <property type="protein sequence ID" value="TKR71765.1"/>
    <property type="molecule type" value="Genomic_DNA"/>
</dbReference>
<evidence type="ECO:0000256" key="2">
    <source>
        <dbReference type="SAM" id="MobiDB-lite"/>
    </source>
</evidence>
<dbReference type="Pfam" id="PF00595">
    <property type="entry name" value="PDZ"/>
    <property type="match status" value="1"/>
</dbReference>
<dbReference type="STRING" id="34508.A0A4V6XVY8"/>
<sequence length="428" mass="48397">MAAIHSGVRRGAEEDELRRRSTTVQAMSDSGCSSISTIKIFYKVKGDDKNTYRTQVEDVPLGHAPTLGDFKRSKPRFAFYKAYCLAYEEKIGGQVRIELDGNSDELVKNANGQYELFLEPTNTFYDEPAMEPQREDDYTTFEETETYRQPPGRFGRFDSMASTSFSTTDNSNYHRRTRRHFRAPRPMSEYSTMLTESSMALDIVTINLDIRFRPLGIQVASVNGSGLIVANLIPGSAAATCGHINVGDLVLQVNDVSLDGMPDDQAAMYLAQAEGRRGFIALSIAKTMTQAKQPFFENPYAYYQPIPTAAAPQPAAFQPPSLPPDPPKLSTDSNKFVFLEELERSLPRKNRRWLKMDFPGTFLGAELVKWLRRNVEGVQSKREGRRFAQELMEAGIFRHVVSKTPFNEHCIYEICNDDLYWSAPNQIR</sequence>
<comment type="similarity">
    <text evidence="1">Belongs to the DSH family.</text>
</comment>
<protein>
    <recommendedName>
        <fullName evidence="7">PDZ domain-containing protein</fullName>
    </recommendedName>
</protein>
<feature type="region of interest" description="Disordered" evidence="2">
    <location>
        <begin position="1"/>
        <end position="24"/>
    </location>
</feature>
<dbReference type="InterPro" id="IPR036390">
    <property type="entry name" value="WH_DNA-bd_sf"/>
</dbReference>
<dbReference type="AlphaFoldDB" id="A0A4V6XVY8"/>
<keyword evidence="6" id="KW-1185">Reference proteome</keyword>
<dbReference type="GO" id="GO:0005829">
    <property type="term" value="C:cytosol"/>
    <property type="evidence" value="ECO:0007669"/>
    <property type="project" value="TreeGrafter"/>
</dbReference>
<dbReference type="Gene3D" id="1.10.10.10">
    <property type="entry name" value="Winged helix-like DNA-binding domain superfamily/Winged helix DNA-binding domain"/>
    <property type="match status" value="1"/>
</dbReference>
<dbReference type="InterPro" id="IPR036388">
    <property type="entry name" value="WH-like_DNA-bd_sf"/>
</dbReference>
<dbReference type="InterPro" id="IPR001478">
    <property type="entry name" value="PDZ"/>
</dbReference>
<name>A0A4V6XVY8_STECR</name>